<name>A0A5B8MNV4_9CHLO</name>
<evidence type="ECO:0000256" key="10">
    <source>
        <dbReference type="ARBA" id="ARBA00023239"/>
    </source>
</evidence>
<dbReference type="GO" id="GO:0070204">
    <property type="term" value="F:2-succinyl-5-enolpyruvyl-6-hydroxy-3-cyclohexene-1-carboxylic-acid synthase activity"/>
    <property type="evidence" value="ECO:0007669"/>
    <property type="project" value="InterPro"/>
</dbReference>
<evidence type="ECO:0000256" key="9">
    <source>
        <dbReference type="ARBA" id="ARBA00023235"/>
    </source>
</evidence>
<sequence>MMERKASHLRASTARGKEGLAPPRGPASSPSRRCRSLASSSRLVSSSGKRPLPARASAPNVGVLEDNTFFREAEALSPESRPVPVARRELGVASSFDQGAKKLSEALRDISQSRPEEESGVIRLEVTIPREGDTIGWLRGQSLKEGHPVIYFSPKTSTFGEGLQTAGGKLDDLAEGAGGGADHEVGCVGSTCLWQGRPGSPFDLESYDRISRFLSEGGDAVRAFGGIRFDPTQTPSEEWEEFGSYTFVIPSVELRTTPSHSTLACNIAWDNLPQRTEGERIDSIDGALSKGRAVLSRLRGVKASGRAPVHLEASEATHDPTEEEWDPLVNDVLGRMSKLVLARRSKVTCRQPVDALHMLSCLQDQDRKGYQFCMLLDGGSAFFGNTPERLYARAGGRLVSEAVAATTRVSKDASVTKDLLTSEKEHNEFIVVRDAIKQALESLCTEVEIEAEKQVLKHVNVQHLYGRLSGKIARGKNDFHFLSALHPTPAVAGYPCEESVEALASMESFDRGLYSGPFGWMSGSSSEFAVAIRSALVQNKPERGNENDLVMYAGVGIVDGSKPDLEWKELDLKVQQFSQIVRQGKLALESFPNANALSAFLVVEELCRLGVKYFCIAPGSRSTPLVLAAANHPRAEVITCIDERSLGFFALGIGKGKGVPAAVITTSGTAVANLLPAVVEASESNVPLLVLTADRPAELQGTGANQTIDQMHIYGKFPRWFRNFPAPTPELALSDVLLTNLSTAYRYATHNLPGPVHLNFQYREPLAPIVEEWDRGVLDGKIRAWADGGLPYTTNMIVGESGRTNFAPWEDFMDTVSKCKKGLIIVGTSTNASENLALIETAQRLGWPLVPDISSGLKLGSGKMDSKATVIYNLDHILLDAEASTYLQPECIIQVGREPVSKRISNFISKSCQDGNSKLVILGNDLRQRDPSHIASYQLMLDPVALNDMVRSWSFEHPEFDPSGCKIYCKYILELDHIVSNSVNSCFERADTMSEPLIARVVSEIIPRSNALFLGNSMPIRDMEMSSANRNAEFDGGLVALGSNRGSSGIDGVTSSAAGFAESLGSPVTLLIGDVSFVHDSNGLNLLSGPSSSKRAPLTIIVVNNRGGRIFEMLPVAQQIDSSVLDSCFITDPEADVSSLCRAYRIPHQLVSSKEDMIEALRKSWRSKVHNVIEISVDPQASTEFRNFVKERVKEDLSVFTSQQVFLASHMWSLGPACIEIDRLVCEKMSYPLAKELTTSSSMAKEMVKVSIQASHKDAGKVVTSFGEVSPLENLHRETLKEAQSQLACVSSILPGKRLPLSVAALDGSLERWFSLIGIEPDSLLPSVRFGLESALLDLLSSALGYSVMGGAGQGEEVEGALQQRGGLVHVIGLLSSDVATVVEDAERLVSRGYRGIKLKVGRSEVEKDIEMVRLISQRFGSDLVLRCDANRAWTLDEALTFADGVKGLEIEFIEEPVKDLADLEAFTRAQTIPVALDEHLSDRLRDTAAADVRERATELMSPLSGSLDAVVLKPSVLGSVEKFKSLVDLCVDLGVKPIVSSAFDSSVGLRSLSELALYVDSVRGARFEGRPPLLHGLGTIAWNIHEPREGRLFLEEATSLPFEGWARSLVIDFEKQAGPHKALPFSSSNSIVLYDSLKCELDHDQSIHEGFMKLYKCTNGSLNGHVHASAGVAPSLAFVHGFLGDVHDWLPLISSTASTNDCYAVSLPGHSSCTFECVKSMALQNTFAFASRSMSELLDQSSLHTPILVAYSMGARIALDMVLSSPEKYSGLMIISSSPGIKDEAERENRAIKDLMLSAQIRETRVESFLDSWYKQPLFESFSRSPQFMTTVSKRAKLHESSGLADAMGGLSPGLQDSLWPKLRDLEIPLCVVCGELDPKYVSISEEMCELARESPHLQPQDVQLHVVSGAGHCVHLEAPQAVAPILSNFVSYVERSETTAYES</sequence>
<evidence type="ECO:0000256" key="2">
    <source>
        <dbReference type="ARBA" id="ARBA00005297"/>
    </source>
</evidence>
<evidence type="ECO:0000256" key="4">
    <source>
        <dbReference type="ARBA" id="ARBA00022679"/>
    </source>
</evidence>
<accession>A0A5B8MNV4</accession>
<evidence type="ECO:0000313" key="13">
    <source>
        <dbReference type="EMBL" id="QDZ21991.1"/>
    </source>
</evidence>
<dbReference type="InterPro" id="IPR004561">
    <property type="entry name" value="IsoChor_synthase"/>
</dbReference>
<keyword evidence="4" id="KW-0808">Transferase</keyword>
<feature type="region of interest" description="Disordered" evidence="11">
    <location>
        <begin position="1"/>
        <end position="63"/>
    </location>
</feature>
<evidence type="ECO:0000313" key="14">
    <source>
        <dbReference type="Proteomes" id="UP000316726"/>
    </source>
</evidence>
<dbReference type="NCBIfam" id="TIGR00173">
    <property type="entry name" value="menD"/>
    <property type="match status" value="1"/>
</dbReference>
<dbReference type="Pfam" id="PF13378">
    <property type="entry name" value="MR_MLE_C"/>
    <property type="match status" value="1"/>
</dbReference>
<keyword evidence="8" id="KW-0464">Manganese</keyword>
<dbReference type="GO" id="GO:0046872">
    <property type="term" value="F:metal ion binding"/>
    <property type="evidence" value="ECO:0007669"/>
    <property type="project" value="UniProtKB-KW"/>
</dbReference>
<dbReference type="Pfam" id="PF00425">
    <property type="entry name" value="Chorismate_bind"/>
    <property type="match status" value="1"/>
</dbReference>
<dbReference type="CDD" id="cd02009">
    <property type="entry name" value="TPP_SHCHC_synthase"/>
    <property type="match status" value="1"/>
</dbReference>
<dbReference type="InterPro" id="IPR013342">
    <property type="entry name" value="Mandelate_racemase_C"/>
</dbReference>
<dbReference type="InterPro" id="IPR036849">
    <property type="entry name" value="Enolase-like_C_sf"/>
</dbReference>
<comment type="catalytic activity">
    <reaction evidence="1">
        <text>chorismate = isochorismate</text>
        <dbReference type="Rhea" id="RHEA:18985"/>
        <dbReference type="ChEBI" id="CHEBI:29748"/>
        <dbReference type="ChEBI" id="CHEBI:29780"/>
        <dbReference type="EC" id="5.4.4.2"/>
    </reaction>
</comment>
<dbReference type="InterPro" id="IPR029065">
    <property type="entry name" value="Enolase_C-like"/>
</dbReference>
<dbReference type="Pfam" id="PF02776">
    <property type="entry name" value="TPP_enzyme_N"/>
    <property type="match status" value="1"/>
</dbReference>
<dbReference type="SUPFAM" id="SSF54826">
    <property type="entry name" value="Enolase N-terminal domain-like"/>
    <property type="match status" value="1"/>
</dbReference>
<dbReference type="Gene3D" id="3.40.50.970">
    <property type="match status" value="2"/>
</dbReference>
<evidence type="ECO:0000256" key="6">
    <source>
        <dbReference type="ARBA" id="ARBA00022842"/>
    </source>
</evidence>
<keyword evidence="7" id="KW-0786">Thiamine pyrophosphate</keyword>
<keyword evidence="9" id="KW-0413">Isomerase</keyword>
<dbReference type="Gene3D" id="3.40.50.1220">
    <property type="entry name" value="TPP-binding domain"/>
    <property type="match status" value="1"/>
</dbReference>
<evidence type="ECO:0000256" key="11">
    <source>
        <dbReference type="SAM" id="MobiDB-lite"/>
    </source>
</evidence>
<evidence type="ECO:0000256" key="1">
    <source>
        <dbReference type="ARBA" id="ARBA00000799"/>
    </source>
</evidence>
<evidence type="ECO:0000256" key="3">
    <source>
        <dbReference type="ARBA" id="ARBA00012824"/>
    </source>
</evidence>
<keyword evidence="10" id="KW-0456">Lyase</keyword>
<dbReference type="Gene3D" id="3.20.20.120">
    <property type="entry name" value="Enolase-like C-terminal domain"/>
    <property type="match status" value="1"/>
</dbReference>
<evidence type="ECO:0000256" key="5">
    <source>
        <dbReference type="ARBA" id="ARBA00022723"/>
    </source>
</evidence>
<reference evidence="13 14" key="1">
    <citation type="submission" date="2018-07" db="EMBL/GenBank/DDBJ databases">
        <title>The complete nuclear genome of the prasinophyte Chloropicon primus (CCMP1205).</title>
        <authorList>
            <person name="Pombert J.-F."/>
            <person name="Otis C."/>
            <person name="Turmel M."/>
            <person name="Lemieux C."/>
        </authorList>
    </citation>
    <scope>NUCLEOTIDE SEQUENCE [LARGE SCALE GENOMIC DNA]</scope>
    <source>
        <strain evidence="13 14">CCMP1205</strain>
    </source>
</reference>
<dbReference type="SFLD" id="SFLDS00001">
    <property type="entry name" value="Enolase"/>
    <property type="match status" value="1"/>
</dbReference>
<feature type="domain" description="Mandelate racemase/muconate lactonizing enzyme C-terminal" evidence="12">
    <location>
        <begin position="1379"/>
        <end position="1474"/>
    </location>
</feature>
<organism evidence="13 14">
    <name type="scientific">Chloropicon primus</name>
    <dbReference type="NCBI Taxonomy" id="1764295"/>
    <lineage>
        <taxon>Eukaryota</taxon>
        <taxon>Viridiplantae</taxon>
        <taxon>Chlorophyta</taxon>
        <taxon>Chloropicophyceae</taxon>
        <taxon>Chloropicales</taxon>
        <taxon>Chloropicaceae</taxon>
        <taxon>Chloropicon</taxon>
    </lineage>
</organism>
<dbReference type="InterPro" id="IPR029058">
    <property type="entry name" value="AB_hydrolase_fold"/>
</dbReference>
<dbReference type="CDD" id="cd07037">
    <property type="entry name" value="TPP_PYR_MenD"/>
    <property type="match status" value="1"/>
</dbReference>
<dbReference type="InterPro" id="IPR029061">
    <property type="entry name" value="THDP-binding"/>
</dbReference>
<dbReference type="InterPro" id="IPR032264">
    <property type="entry name" value="MenD_middle"/>
</dbReference>
<dbReference type="InterPro" id="IPR012001">
    <property type="entry name" value="Thiamin_PyroP_enz_TPP-bd_dom"/>
</dbReference>
<dbReference type="Pfam" id="PF12697">
    <property type="entry name" value="Abhydrolase_6"/>
    <property type="match status" value="1"/>
</dbReference>
<dbReference type="SUPFAM" id="SSF51604">
    <property type="entry name" value="Enolase C-terminal domain-like"/>
    <property type="match status" value="1"/>
</dbReference>
<dbReference type="InterPro" id="IPR018110">
    <property type="entry name" value="Mandel_Rmase/mucon_lact_enz_CS"/>
</dbReference>
<dbReference type="HAMAP" id="MF_01659">
    <property type="entry name" value="MenD"/>
    <property type="match status" value="1"/>
</dbReference>
<dbReference type="GO" id="GO:0009234">
    <property type="term" value="P:menaquinone biosynthetic process"/>
    <property type="evidence" value="ECO:0007669"/>
    <property type="project" value="InterPro"/>
</dbReference>
<comment type="similarity">
    <text evidence="2">Belongs to the isochorismate synthase family.</text>
</comment>
<keyword evidence="14" id="KW-1185">Reference proteome</keyword>
<dbReference type="NCBIfam" id="TIGR01927">
    <property type="entry name" value="menC_gam_Gplu"/>
    <property type="match status" value="1"/>
</dbReference>
<dbReference type="Proteomes" id="UP000316726">
    <property type="component" value="Chromosome 6"/>
</dbReference>
<dbReference type="SMART" id="SM00922">
    <property type="entry name" value="MR_MLE"/>
    <property type="match status" value="1"/>
</dbReference>
<feature type="compositionally biased region" description="Low complexity" evidence="11">
    <location>
        <begin position="19"/>
        <end position="51"/>
    </location>
</feature>
<dbReference type="STRING" id="1764295.A0A5B8MNV4"/>
<dbReference type="GO" id="GO:0009063">
    <property type="term" value="P:amino acid catabolic process"/>
    <property type="evidence" value="ECO:0007669"/>
    <property type="project" value="InterPro"/>
</dbReference>
<dbReference type="InterPro" id="IPR004433">
    <property type="entry name" value="MenaQ_synth_MenD"/>
</dbReference>
<dbReference type="SFLD" id="SFLDG00180">
    <property type="entry name" value="muconate_cycloisomerase"/>
    <property type="match status" value="1"/>
</dbReference>
<protein>
    <recommendedName>
        <fullName evidence="3">isochorismate synthase</fullName>
        <ecNumber evidence="3">5.4.4.2</ecNumber>
    </recommendedName>
</protein>
<dbReference type="PROSITE" id="PS00909">
    <property type="entry name" value="MR_MLE_2"/>
    <property type="match status" value="1"/>
</dbReference>
<dbReference type="GO" id="GO:0030976">
    <property type="term" value="F:thiamine pyrophosphate binding"/>
    <property type="evidence" value="ECO:0007669"/>
    <property type="project" value="InterPro"/>
</dbReference>
<dbReference type="Gene3D" id="3.30.390.10">
    <property type="entry name" value="Enolase-like, N-terminal domain"/>
    <property type="match status" value="1"/>
</dbReference>
<keyword evidence="6" id="KW-0460">Magnesium</keyword>
<dbReference type="InterPro" id="IPR005801">
    <property type="entry name" value="ADC_synthase"/>
</dbReference>
<dbReference type="PANTHER" id="PTHR42916:SF1">
    <property type="entry name" value="PROTEIN PHYLLO, CHLOROPLASTIC"/>
    <property type="match status" value="1"/>
</dbReference>
<dbReference type="GO" id="GO:0008909">
    <property type="term" value="F:isochorismate synthase activity"/>
    <property type="evidence" value="ECO:0007669"/>
    <property type="project" value="UniProtKB-EC"/>
</dbReference>
<dbReference type="SUPFAM" id="SSF52518">
    <property type="entry name" value="Thiamin diphosphate-binding fold (THDP-binding)"/>
    <property type="match status" value="2"/>
</dbReference>
<dbReference type="Gene3D" id="3.60.120.10">
    <property type="entry name" value="Anthranilate synthase"/>
    <property type="match status" value="1"/>
</dbReference>
<dbReference type="SUPFAM" id="SSF56322">
    <property type="entry name" value="ADC synthase"/>
    <property type="match status" value="1"/>
</dbReference>
<dbReference type="EMBL" id="CP031039">
    <property type="protein sequence ID" value="QDZ21991.1"/>
    <property type="molecule type" value="Genomic_DNA"/>
</dbReference>
<evidence type="ECO:0000259" key="12">
    <source>
        <dbReference type="SMART" id="SM00922"/>
    </source>
</evidence>
<evidence type="ECO:0000256" key="8">
    <source>
        <dbReference type="ARBA" id="ARBA00023211"/>
    </source>
</evidence>
<dbReference type="PANTHER" id="PTHR42916">
    <property type="entry name" value="2-SUCCINYL-5-ENOLPYRUVYL-6-HYDROXY-3-CYCLOHEXENE-1-CARBOXYLATE SYNTHASE"/>
    <property type="match status" value="1"/>
</dbReference>
<dbReference type="GO" id="GO:0016829">
    <property type="term" value="F:lyase activity"/>
    <property type="evidence" value="ECO:0007669"/>
    <property type="project" value="UniProtKB-KW"/>
</dbReference>
<dbReference type="Pfam" id="PF16582">
    <property type="entry name" value="TPP_enzyme_M_2"/>
    <property type="match status" value="1"/>
</dbReference>
<dbReference type="InterPro" id="IPR015890">
    <property type="entry name" value="Chorismate_C"/>
</dbReference>
<gene>
    <name evidence="13" type="ORF">A3770_06p45090</name>
</gene>
<dbReference type="Gene3D" id="3.40.50.1820">
    <property type="entry name" value="alpha/beta hydrolase"/>
    <property type="match status" value="1"/>
</dbReference>
<keyword evidence="5" id="KW-0479">Metal-binding</keyword>
<proteinExistence type="inferred from homology"/>
<dbReference type="InterPro" id="IPR000073">
    <property type="entry name" value="AB_hydrolase_1"/>
</dbReference>
<dbReference type="EC" id="5.4.4.2" evidence="3"/>
<dbReference type="InterPro" id="IPR029017">
    <property type="entry name" value="Enolase-like_N"/>
</dbReference>
<dbReference type="SUPFAM" id="SSF53474">
    <property type="entry name" value="alpha/beta-Hydrolases"/>
    <property type="match status" value="1"/>
</dbReference>
<dbReference type="OrthoDB" id="8119704at2759"/>
<evidence type="ECO:0000256" key="7">
    <source>
        <dbReference type="ARBA" id="ARBA00023052"/>
    </source>
</evidence>
<dbReference type="NCBIfam" id="TIGR00543">
    <property type="entry name" value="isochor_syn"/>
    <property type="match status" value="1"/>
</dbReference>
<dbReference type="SFLD" id="SFLDF00009">
    <property type="entry name" value="o-succinylbenzoate_synthase"/>
    <property type="match status" value="1"/>
</dbReference>